<sequence>MRRSIILNSPSIANIFRIALTSQLPAVHAKMAEFMKPGPHVPYDVLEAIRAEQGWGFWMTYFSLYGSVEMLPALKETVERAFSAVPGVRFKWREFSGGPGAFVSAARDVWEEEISHSVIPTLAPMGIVKSRGARGPMSASRLSSRSGRELYAWYLTAKQRTVDAGFDMFADFHVYPRNVNSLSW</sequence>
<protein>
    <submittedName>
        <fullName evidence="1">Uncharacterized protein</fullName>
    </submittedName>
</protein>
<dbReference type="Proteomes" id="UP001172102">
    <property type="component" value="Unassembled WGS sequence"/>
</dbReference>
<dbReference type="AlphaFoldDB" id="A0AA40DQQ2"/>
<gene>
    <name evidence="1" type="ORF">B0H67DRAFT_586802</name>
</gene>
<name>A0AA40DQQ2_9PEZI</name>
<dbReference type="Gene3D" id="3.40.462.10">
    <property type="entry name" value="FAD-linked oxidases, C-terminal domain"/>
    <property type="match status" value="1"/>
</dbReference>
<dbReference type="InterPro" id="IPR016170">
    <property type="entry name" value="Cytok_DH_C_sf"/>
</dbReference>
<proteinExistence type="predicted"/>
<reference evidence="1" key="1">
    <citation type="submission" date="2023-06" db="EMBL/GenBank/DDBJ databases">
        <title>Genome-scale phylogeny and comparative genomics of the fungal order Sordariales.</title>
        <authorList>
            <consortium name="Lawrence Berkeley National Laboratory"/>
            <person name="Hensen N."/>
            <person name="Bonometti L."/>
            <person name="Westerberg I."/>
            <person name="Brannstrom I.O."/>
            <person name="Guillou S."/>
            <person name="Cros-Aarteil S."/>
            <person name="Calhoun S."/>
            <person name="Haridas S."/>
            <person name="Kuo A."/>
            <person name="Mondo S."/>
            <person name="Pangilinan J."/>
            <person name="Riley R."/>
            <person name="Labutti K."/>
            <person name="Andreopoulos B."/>
            <person name="Lipzen A."/>
            <person name="Chen C."/>
            <person name="Yanf M."/>
            <person name="Daum C."/>
            <person name="Ng V."/>
            <person name="Clum A."/>
            <person name="Steindorff A."/>
            <person name="Ohm R."/>
            <person name="Martin F."/>
            <person name="Silar P."/>
            <person name="Natvig D."/>
            <person name="Lalanne C."/>
            <person name="Gautier V."/>
            <person name="Ament-Velasquez S.L."/>
            <person name="Kruys A."/>
            <person name="Hutchinson M.I."/>
            <person name="Powell A.J."/>
            <person name="Barry K."/>
            <person name="Miller A.N."/>
            <person name="Grigoriev I.V."/>
            <person name="Debuchy R."/>
            <person name="Gladieux P."/>
            <person name="Thoren M.H."/>
            <person name="Johannesson H."/>
        </authorList>
    </citation>
    <scope>NUCLEOTIDE SEQUENCE</scope>
    <source>
        <strain evidence="1">SMH4607-1</strain>
    </source>
</reference>
<accession>A0AA40DQQ2</accession>
<dbReference type="EMBL" id="JAUKUA010000005">
    <property type="protein sequence ID" value="KAK0712010.1"/>
    <property type="molecule type" value="Genomic_DNA"/>
</dbReference>
<evidence type="ECO:0000313" key="1">
    <source>
        <dbReference type="EMBL" id="KAK0712010.1"/>
    </source>
</evidence>
<evidence type="ECO:0000313" key="2">
    <source>
        <dbReference type="Proteomes" id="UP001172102"/>
    </source>
</evidence>
<organism evidence="1 2">
    <name type="scientific">Lasiosphaeris hirsuta</name>
    <dbReference type="NCBI Taxonomy" id="260670"/>
    <lineage>
        <taxon>Eukaryota</taxon>
        <taxon>Fungi</taxon>
        <taxon>Dikarya</taxon>
        <taxon>Ascomycota</taxon>
        <taxon>Pezizomycotina</taxon>
        <taxon>Sordariomycetes</taxon>
        <taxon>Sordariomycetidae</taxon>
        <taxon>Sordariales</taxon>
        <taxon>Lasiosphaeriaceae</taxon>
        <taxon>Lasiosphaeris</taxon>
    </lineage>
</organism>
<keyword evidence="2" id="KW-1185">Reference proteome</keyword>
<comment type="caution">
    <text evidence="1">The sequence shown here is derived from an EMBL/GenBank/DDBJ whole genome shotgun (WGS) entry which is preliminary data.</text>
</comment>